<evidence type="ECO:0000256" key="2">
    <source>
        <dbReference type="SAM" id="MobiDB-lite"/>
    </source>
</evidence>
<dbReference type="AlphaFoldDB" id="A0A0N4ZD29"/>
<feature type="coiled-coil region" evidence="1">
    <location>
        <begin position="549"/>
        <end position="599"/>
    </location>
</feature>
<dbReference type="WBParaSite" id="PTRK_0000545400.1">
    <property type="protein sequence ID" value="PTRK_0000545400.1"/>
    <property type="gene ID" value="PTRK_0000545400"/>
</dbReference>
<organism evidence="3 4">
    <name type="scientific">Parastrongyloides trichosuri</name>
    <name type="common">Possum-specific nematode worm</name>
    <dbReference type="NCBI Taxonomy" id="131310"/>
    <lineage>
        <taxon>Eukaryota</taxon>
        <taxon>Metazoa</taxon>
        <taxon>Ecdysozoa</taxon>
        <taxon>Nematoda</taxon>
        <taxon>Chromadorea</taxon>
        <taxon>Rhabditida</taxon>
        <taxon>Tylenchina</taxon>
        <taxon>Panagrolaimomorpha</taxon>
        <taxon>Strongyloidoidea</taxon>
        <taxon>Strongyloididae</taxon>
        <taxon>Parastrongyloides</taxon>
    </lineage>
</organism>
<dbReference type="Proteomes" id="UP000038045">
    <property type="component" value="Unplaced"/>
</dbReference>
<dbReference type="STRING" id="131310.A0A0N4ZD29"/>
<sequence>MDPLWNGEPSYYHDHTSTSSSTYYLVPSPMEMGNGEVSEGNFHHHGNNHQQDNTTFSFPRYETVECSYAEQGIGGYHPISTTIENQNDLDENFLYTQEDDNALQRAPVYYNSSNRNNEQNLPYINSSNNQYMYNNIVVNDLYEETSQTPNTLSSTVDYTSLEDEEEGIVSEGQLQDEMEHFEDMLNKFSSNDSDNNIIVDDFNCDDMLTCFDEHSIDDNFLKLFDSIESSPDMGLKNDNLSPLMNDIFMEEDVCIGDTKNDTIVEEDVNNKVEEIKNNNKCITCSKDIVKNVFKLSKDKFKSIIYCSASCIKKRLEEWLGESKMREKIELKLLDDENVKKEMNFCDAYKFLRKSPFYIPVDVDKDENSDNNGRKETMMRNGFKKLTFNIFLLLLKKSEIEAGKDRMVKAFVNELERQIYEKFMGNDFCDYKKFARYFMHNQEKRRMPISELLVMPLKEVKNGIKNNKHNGTPNNLLLTNKCKIQKKSATNNIPVKNVNNSSKINEIHEGDTFSLVDTILGDTNDDTTSKHLNHLYDSNCKICQDKKIKEERAIREREEMVAEREAKRKKREMEIENRMREEKMNLMKREMEEKKKMENNACNVTLYNGKVDIPITLYSVKNPDIFCLEKELPKRLEKVCTVKNINTLKDVFELSIDSLQRRVMVCMVEATSVLENENFNKYRKYLFRERLGIMINLEKTRTLKSLALLPLDSFADIPELLFDLPGYEISLFDFSNKFVGVFLLNERKLMDIILSPPKPPILSNTLQEERIIKDDKSNHIEDNVTSTINENSNCDTIKLRTPKISNETSKDQHSTSHSNVEYGGFQIKGDKQSGRTSTISSSNEAVSPVCSQNLKDETIDKNFVPHHQTPTEESRKRKGGGKSERRRNRRNKKNKKAMNRNDVTKFNMNNMNNLNNTPRNDFRPPSASYYDDLRMSEERFNRISHMSFNNGSPMIHQLPSPSGIYSHSPRSLQSGPRFSYPSSHNSYPSRGPVPLMSQDPSSYLQSQSMLEHCNMIRPRFSSNQHIPLLSTSFPRLSQGPPQCLPMQQHPYNIQDQRNQHQGYYPPNNNKKFVQSQQQSYYNNLNRSRHF</sequence>
<protein>
    <submittedName>
        <fullName evidence="4">SET domain-containing protein</fullName>
    </submittedName>
</protein>
<feature type="region of interest" description="Disordered" evidence="2">
    <location>
        <begin position="960"/>
        <end position="990"/>
    </location>
</feature>
<feature type="compositionally biased region" description="Basic residues" evidence="2">
    <location>
        <begin position="875"/>
        <end position="897"/>
    </location>
</feature>
<feature type="region of interest" description="Disordered" evidence="2">
    <location>
        <begin position="801"/>
        <end position="898"/>
    </location>
</feature>
<evidence type="ECO:0000256" key="1">
    <source>
        <dbReference type="SAM" id="Coils"/>
    </source>
</evidence>
<name>A0A0N4ZD29_PARTI</name>
<keyword evidence="1" id="KW-0175">Coiled coil</keyword>
<proteinExistence type="predicted"/>
<feature type="region of interest" description="Disordered" evidence="2">
    <location>
        <begin position="905"/>
        <end position="924"/>
    </location>
</feature>
<accession>A0A0N4ZD29</accession>
<reference evidence="4" key="1">
    <citation type="submission" date="2017-02" db="UniProtKB">
        <authorList>
            <consortium name="WormBaseParasite"/>
        </authorList>
    </citation>
    <scope>IDENTIFICATION</scope>
</reference>
<keyword evidence="3" id="KW-1185">Reference proteome</keyword>
<feature type="compositionally biased region" description="Low complexity" evidence="2">
    <location>
        <begin position="906"/>
        <end position="915"/>
    </location>
</feature>
<feature type="compositionally biased region" description="Polar residues" evidence="2">
    <location>
        <begin position="960"/>
        <end position="987"/>
    </location>
</feature>
<feature type="compositionally biased region" description="Polar residues" evidence="2">
    <location>
        <begin position="833"/>
        <end position="852"/>
    </location>
</feature>
<evidence type="ECO:0000313" key="4">
    <source>
        <dbReference type="WBParaSite" id="PTRK_0000545400.1"/>
    </source>
</evidence>
<evidence type="ECO:0000313" key="3">
    <source>
        <dbReference type="Proteomes" id="UP000038045"/>
    </source>
</evidence>